<evidence type="ECO:0000313" key="3">
    <source>
        <dbReference type="Proteomes" id="UP000729402"/>
    </source>
</evidence>
<evidence type="ECO:0000313" key="2">
    <source>
        <dbReference type="EMBL" id="KAG8093977.1"/>
    </source>
</evidence>
<keyword evidence="3" id="KW-1185">Reference proteome</keyword>
<dbReference type="EMBL" id="JAAALK010000080">
    <property type="protein sequence ID" value="KAG8093977.1"/>
    <property type="molecule type" value="Genomic_DNA"/>
</dbReference>
<evidence type="ECO:0000256" key="1">
    <source>
        <dbReference type="SAM" id="MobiDB-lite"/>
    </source>
</evidence>
<organism evidence="2 3">
    <name type="scientific">Zizania palustris</name>
    <name type="common">Northern wild rice</name>
    <dbReference type="NCBI Taxonomy" id="103762"/>
    <lineage>
        <taxon>Eukaryota</taxon>
        <taxon>Viridiplantae</taxon>
        <taxon>Streptophyta</taxon>
        <taxon>Embryophyta</taxon>
        <taxon>Tracheophyta</taxon>
        <taxon>Spermatophyta</taxon>
        <taxon>Magnoliopsida</taxon>
        <taxon>Liliopsida</taxon>
        <taxon>Poales</taxon>
        <taxon>Poaceae</taxon>
        <taxon>BOP clade</taxon>
        <taxon>Oryzoideae</taxon>
        <taxon>Oryzeae</taxon>
        <taxon>Zizaniinae</taxon>
        <taxon>Zizania</taxon>
    </lineage>
</organism>
<dbReference type="Proteomes" id="UP000729402">
    <property type="component" value="Unassembled WGS sequence"/>
</dbReference>
<reference evidence="2" key="2">
    <citation type="submission" date="2021-02" db="EMBL/GenBank/DDBJ databases">
        <authorList>
            <person name="Kimball J.A."/>
            <person name="Haas M.W."/>
            <person name="Macchietto M."/>
            <person name="Kono T."/>
            <person name="Duquette J."/>
            <person name="Shao M."/>
        </authorList>
    </citation>
    <scope>NUCLEOTIDE SEQUENCE</scope>
    <source>
        <tissue evidence="2">Fresh leaf tissue</tissue>
    </source>
</reference>
<sequence length="220" mass="23122">MCGKEWRQSDLDSVIIMPMKAEARWASEAKGKPKLFHRGVKRPRASNPSGHSFLLASRRHSLPRAATSPSLFLAARGGGAQGWAGVVLPSVVAMPRVRGAGLSGWAAPARSSELRRFRGAAARGGAAVRLDGGGAAEAAGCRRGRRGDAEGRGGGRTRQSDGALESGGHTACSGGDRSAERQAKFGNFWTSGGSCFVFSKITSDRGFSIYVSRDFLECAQ</sequence>
<dbReference type="AlphaFoldDB" id="A0A8J5WSA6"/>
<accession>A0A8J5WSA6</accession>
<feature type="region of interest" description="Disordered" evidence="1">
    <location>
        <begin position="138"/>
        <end position="176"/>
    </location>
</feature>
<protein>
    <submittedName>
        <fullName evidence="2">Uncharacterized protein</fullName>
    </submittedName>
</protein>
<comment type="caution">
    <text evidence="2">The sequence shown here is derived from an EMBL/GenBank/DDBJ whole genome shotgun (WGS) entry which is preliminary data.</text>
</comment>
<gene>
    <name evidence="2" type="ORF">GUJ93_ZPchr0012g19288</name>
</gene>
<proteinExistence type="predicted"/>
<name>A0A8J5WSA6_ZIZPA</name>
<reference evidence="2" key="1">
    <citation type="journal article" date="2021" name="bioRxiv">
        <title>Whole Genome Assembly and Annotation of Northern Wild Rice, Zizania palustris L., Supports a Whole Genome Duplication in the Zizania Genus.</title>
        <authorList>
            <person name="Haas M."/>
            <person name="Kono T."/>
            <person name="Macchietto M."/>
            <person name="Millas R."/>
            <person name="McGilp L."/>
            <person name="Shao M."/>
            <person name="Duquette J."/>
            <person name="Hirsch C.N."/>
            <person name="Kimball J."/>
        </authorList>
    </citation>
    <scope>NUCLEOTIDE SEQUENCE</scope>
    <source>
        <tissue evidence="2">Fresh leaf tissue</tissue>
    </source>
</reference>